<dbReference type="InterPro" id="IPR036048">
    <property type="entry name" value="Interleukin_8-like_sf"/>
</dbReference>
<feature type="domain" description="Chemokine interleukin-8-like" evidence="7">
    <location>
        <begin position="26"/>
        <end position="87"/>
    </location>
</feature>
<organism evidence="8 9">
    <name type="scientific">Platysternon megacephalum</name>
    <name type="common">big-headed turtle</name>
    <dbReference type="NCBI Taxonomy" id="55544"/>
    <lineage>
        <taxon>Eukaryota</taxon>
        <taxon>Metazoa</taxon>
        <taxon>Chordata</taxon>
        <taxon>Craniata</taxon>
        <taxon>Vertebrata</taxon>
        <taxon>Euteleostomi</taxon>
        <taxon>Archelosauria</taxon>
        <taxon>Testudinata</taxon>
        <taxon>Testudines</taxon>
        <taxon>Cryptodira</taxon>
        <taxon>Durocryptodira</taxon>
        <taxon>Testudinoidea</taxon>
        <taxon>Platysternidae</taxon>
        <taxon>Platysternon</taxon>
    </lineage>
</organism>
<sequence length="149" mass="16675">MDNKITFYLLLLTLTGVCQESLLGGELRCQCLQTVSGLMSPKHLVHVEIIPKGPQCGTVEVIATLKTSQQICLDPEAKWVKMIINRILRRATKPPNSFSDTTHISGLNSVQSPAISAKDNHNIVSIMERKPTSHAYKQHIRETTSRWLE</sequence>
<feature type="signal peptide" evidence="6">
    <location>
        <begin position="1"/>
        <end position="20"/>
    </location>
</feature>
<dbReference type="GO" id="GO:0008009">
    <property type="term" value="F:chemokine activity"/>
    <property type="evidence" value="ECO:0007669"/>
    <property type="project" value="InterPro"/>
</dbReference>
<dbReference type="Proteomes" id="UP000297703">
    <property type="component" value="Unassembled WGS sequence"/>
</dbReference>
<keyword evidence="8" id="KW-0560">Oxidoreductase</keyword>
<evidence type="ECO:0000256" key="5">
    <source>
        <dbReference type="ARBA" id="ARBA00023157"/>
    </source>
</evidence>
<dbReference type="PRINTS" id="PR00436">
    <property type="entry name" value="INTERLEUKIN8"/>
</dbReference>
<dbReference type="PRINTS" id="PR00437">
    <property type="entry name" value="SMALLCYTKCXC"/>
</dbReference>
<reference evidence="8 9" key="2">
    <citation type="submission" date="2019-04" db="EMBL/GenBank/DDBJ databases">
        <title>The genome sequence of big-headed turtle.</title>
        <authorList>
            <person name="Gong S."/>
        </authorList>
    </citation>
    <scope>NUCLEOTIDE SEQUENCE [LARGE SCALE GENOMIC DNA]</scope>
    <source>
        <strain evidence="8">DO16091913</strain>
        <tissue evidence="8">Muscle</tissue>
    </source>
</reference>
<comment type="subcellular location">
    <subcellularLocation>
        <location evidence="1 6">Secreted</location>
    </subcellularLocation>
</comment>
<dbReference type="EMBL" id="QXTE01000144">
    <property type="protein sequence ID" value="TFK04154.1"/>
    <property type="molecule type" value="Genomic_DNA"/>
</dbReference>
<dbReference type="PROSITE" id="PS00471">
    <property type="entry name" value="SMALL_CYTOKINES_CXC"/>
    <property type="match status" value="1"/>
</dbReference>
<dbReference type="CDD" id="cd00273">
    <property type="entry name" value="Chemokine_CXC"/>
    <property type="match status" value="1"/>
</dbReference>
<evidence type="ECO:0000256" key="6">
    <source>
        <dbReference type="RuleBase" id="RU361149"/>
    </source>
</evidence>
<dbReference type="GO" id="GO:0006955">
    <property type="term" value="P:immune response"/>
    <property type="evidence" value="ECO:0007669"/>
    <property type="project" value="InterPro"/>
</dbReference>
<dbReference type="GO" id="GO:0006952">
    <property type="term" value="P:defense response"/>
    <property type="evidence" value="ECO:0007669"/>
    <property type="project" value="InterPro"/>
</dbReference>
<evidence type="ECO:0000256" key="2">
    <source>
        <dbReference type="ARBA" id="ARBA00010665"/>
    </source>
</evidence>
<feature type="chain" id="PRO_5019882247" description="C-X-C motif chemokine" evidence="6">
    <location>
        <begin position="21"/>
        <end position="149"/>
    </location>
</feature>
<protein>
    <recommendedName>
        <fullName evidence="6">C-X-C motif chemokine</fullName>
    </recommendedName>
</protein>
<gene>
    <name evidence="8" type="ORF">DR999_PMT13331</name>
</gene>
<dbReference type="SUPFAM" id="SSF54117">
    <property type="entry name" value="Interleukin 8-like chemokines"/>
    <property type="match status" value="1"/>
</dbReference>
<evidence type="ECO:0000313" key="8">
    <source>
        <dbReference type="EMBL" id="TFK04154.1"/>
    </source>
</evidence>
<dbReference type="InterPro" id="IPR001089">
    <property type="entry name" value="Chemokine_CXC"/>
</dbReference>
<comment type="caution">
    <text evidence="8">The sequence shown here is derived from an EMBL/GenBank/DDBJ whole genome shotgun (WGS) entry which is preliminary data.</text>
</comment>
<evidence type="ECO:0000313" key="9">
    <source>
        <dbReference type="Proteomes" id="UP000297703"/>
    </source>
</evidence>
<evidence type="ECO:0000256" key="1">
    <source>
        <dbReference type="ARBA" id="ARBA00004613"/>
    </source>
</evidence>
<dbReference type="GO" id="GO:0005615">
    <property type="term" value="C:extracellular space"/>
    <property type="evidence" value="ECO:0007669"/>
    <property type="project" value="UniProtKB-UniRule"/>
</dbReference>
<dbReference type="Gene3D" id="2.40.50.40">
    <property type="match status" value="1"/>
</dbReference>
<proteinExistence type="inferred from homology"/>
<dbReference type="InterPro" id="IPR001811">
    <property type="entry name" value="Chemokine_IL8-like_dom"/>
</dbReference>
<keyword evidence="3 6" id="KW-0202">Cytokine</keyword>
<reference evidence="8 9" key="1">
    <citation type="submission" date="2019-04" db="EMBL/GenBank/DDBJ databases">
        <title>Draft genome of the big-headed turtle Platysternon megacephalum.</title>
        <authorList>
            <person name="Gong S."/>
        </authorList>
    </citation>
    <scope>NUCLEOTIDE SEQUENCE [LARGE SCALE GENOMIC DNA]</scope>
    <source>
        <strain evidence="8">DO16091913</strain>
        <tissue evidence="8">Muscle</tissue>
    </source>
</reference>
<comment type="similarity">
    <text evidence="2 6">Belongs to the intercrine alpha (chemokine CxC) family.</text>
</comment>
<name>A0A4D9EC22_9SAUR</name>
<dbReference type="OrthoDB" id="8872899at2759"/>
<accession>A0A4D9EC22</accession>
<evidence type="ECO:0000256" key="3">
    <source>
        <dbReference type="ARBA" id="ARBA00022514"/>
    </source>
</evidence>
<dbReference type="PANTHER" id="PTHR12015">
    <property type="entry name" value="SMALL INDUCIBLE CYTOKINE A"/>
    <property type="match status" value="1"/>
</dbReference>
<dbReference type="GO" id="GO:0051213">
    <property type="term" value="F:dioxygenase activity"/>
    <property type="evidence" value="ECO:0007669"/>
    <property type="project" value="UniProtKB-KW"/>
</dbReference>
<keyword evidence="6" id="KW-0732">Signal</keyword>
<dbReference type="FunFam" id="2.40.50.40:FF:000004">
    <property type="entry name" value="C-X-C motif chemokine"/>
    <property type="match status" value="1"/>
</dbReference>
<dbReference type="InterPro" id="IPR018048">
    <property type="entry name" value="Chemokine_CXC_CS"/>
</dbReference>
<evidence type="ECO:0000259" key="7">
    <source>
        <dbReference type="SMART" id="SM00199"/>
    </source>
</evidence>
<dbReference type="AlphaFoldDB" id="A0A4D9EC22"/>
<dbReference type="PANTHER" id="PTHR12015:SF198">
    <property type="entry name" value="PLATELET BASIC PROTEIN"/>
    <property type="match status" value="1"/>
</dbReference>
<keyword evidence="6" id="KW-0145">Chemotaxis</keyword>
<evidence type="ECO:0000256" key="4">
    <source>
        <dbReference type="ARBA" id="ARBA00022525"/>
    </source>
</evidence>
<dbReference type="Pfam" id="PF00048">
    <property type="entry name" value="IL8"/>
    <property type="match status" value="1"/>
</dbReference>
<keyword evidence="5" id="KW-1015">Disulfide bond</keyword>
<dbReference type="InterPro" id="IPR033899">
    <property type="entry name" value="CXC_Chemokine_domain"/>
</dbReference>
<keyword evidence="8" id="KW-0223">Dioxygenase</keyword>
<dbReference type="InterPro" id="IPR039809">
    <property type="entry name" value="Chemokine_b/g/d"/>
</dbReference>
<dbReference type="STRING" id="55544.A0A4D9EC22"/>
<dbReference type="SMART" id="SM00199">
    <property type="entry name" value="SCY"/>
    <property type="match status" value="1"/>
</dbReference>
<keyword evidence="4 6" id="KW-0964">Secreted</keyword>
<keyword evidence="9" id="KW-1185">Reference proteome</keyword>